<name>A0A2P4PV69_RHIID</name>
<feature type="transmembrane region" description="Helical" evidence="1">
    <location>
        <begin position="131"/>
        <end position="151"/>
    </location>
</feature>
<reference evidence="2 3" key="1">
    <citation type="journal article" date="2013" name="Proc. Natl. Acad. Sci. U.S.A.">
        <title>Genome of an arbuscular mycorrhizal fungus provides insight into the oldest plant symbiosis.</title>
        <authorList>
            <person name="Tisserant E."/>
            <person name="Malbreil M."/>
            <person name="Kuo A."/>
            <person name="Kohler A."/>
            <person name="Symeonidi A."/>
            <person name="Balestrini R."/>
            <person name="Charron P."/>
            <person name="Duensing N."/>
            <person name="Frei Dit Frey N."/>
            <person name="Gianinazzi-Pearson V."/>
            <person name="Gilbert L.B."/>
            <person name="Handa Y."/>
            <person name="Herr J.R."/>
            <person name="Hijri M."/>
            <person name="Koul R."/>
            <person name="Kawaguchi M."/>
            <person name="Krajinski F."/>
            <person name="Lammers P.J."/>
            <person name="Masclaux F.G."/>
            <person name="Murat C."/>
            <person name="Morin E."/>
            <person name="Ndikumana S."/>
            <person name="Pagni M."/>
            <person name="Petitpierre D."/>
            <person name="Requena N."/>
            <person name="Rosikiewicz P."/>
            <person name="Riley R."/>
            <person name="Saito K."/>
            <person name="San Clemente H."/>
            <person name="Shapiro H."/>
            <person name="van Tuinen D."/>
            <person name="Becard G."/>
            <person name="Bonfante P."/>
            <person name="Paszkowski U."/>
            <person name="Shachar-Hill Y.Y."/>
            <person name="Tuskan G.A."/>
            <person name="Young P.W."/>
            <person name="Sanders I.R."/>
            <person name="Henrissat B."/>
            <person name="Rensing S.A."/>
            <person name="Grigoriev I.V."/>
            <person name="Corradi N."/>
            <person name="Roux C."/>
            <person name="Martin F."/>
        </authorList>
    </citation>
    <scope>NUCLEOTIDE SEQUENCE [LARGE SCALE GENOMIC DNA]</scope>
    <source>
        <strain evidence="2 3">DAOM 197198</strain>
    </source>
</reference>
<dbReference type="VEuPathDB" id="FungiDB:RhiirFUN_016271"/>
<dbReference type="InterPro" id="IPR037138">
    <property type="entry name" value="His_deacetylse_dom_sf"/>
</dbReference>
<sequence>MVQFKQKNRRFSSLIEYLWRLRGLLSKSHTGEFLSETIEEIIDEIGSSKFFIICSTSSANRILTKFNTTGTYFKKVHQGGCYVDVRDHYQPSVIVLQCGADSLGKDRLGVLGGGGYRIPNVARWWTYETGYYYLILNFIIIIFLVQIFSLHPKAVSKIWQMLSEEPIFRTKVVPFTMLTQEFWLLCESWISSIFEITMATYGFQVLTSGEFKSTLFDGINEEFRDAVENL</sequence>
<keyword evidence="3" id="KW-1185">Reference proteome</keyword>
<dbReference type="EMBL" id="AUPC02000138">
    <property type="protein sequence ID" value="POG69297.1"/>
    <property type="molecule type" value="Genomic_DNA"/>
</dbReference>
<dbReference type="Gene3D" id="3.40.800.20">
    <property type="entry name" value="Histone deacetylase domain"/>
    <property type="match status" value="1"/>
</dbReference>
<gene>
    <name evidence="2" type="ORF">GLOIN_2v1777253</name>
</gene>
<proteinExistence type="predicted"/>
<dbReference type="Proteomes" id="UP000018888">
    <property type="component" value="Unassembled WGS sequence"/>
</dbReference>
<dbReference type="InterPro" id="IPR023696">
    <property type="entry name" value="Ureohydrolase_dom_sf"/>
</dbReference>
<keyword evidence="1" id="KW-0472">Membrane</keyword>
<evidence type="ECO:0000313" key="2">
    <source>
        <dbReference type="EMBL" id="POG69297.1"/>
    </source>
</evidence>
<evidence type="ECO:0000313" key="3">
    <source>
        <dbReference type="Proteomes" id="UP000018888"/>
    </source>
</evidence>
<evidence type="ECO:0000256" key="1">
    <source>
        <dbReference type="SAM" id="Phobius"/>
    </source>
</evidence>
<protein>
    <submittedName>
        <fullName evidence="2">Uncharacterized protein</fullName>
    </submittedName>
</protein>
<organism evidence="2 3">
    <name type="scientific">Rhizophagus irregularis (strain DAOM 181602 / DAOM 197198 / MUCL 43194)</name>
    <name type="common">Arbuscular mycorrhizal fungus</name>
    <name type="synonym">Glomus intraradices</name>
    <dbReference type="NCBI Taxonomy" id="747089"/>
    <lineage>
        <taxon>Eukaryota</taxon>
        <taxon>Fungi</taxon>
        <taxon>Fungi incertae sedis</taxon>
        <taxon>Mucoromycota</taxon>
        <taxon>Glomeromycotina</taxon>
        <taxon>Glomeromycetes</taxon>
        <taxon>Glomerales</taxon>
        <taxon>Glomeraceae</taxon>
        <taxon>Rhizophagus</taxon>
    </lineage>
</organism>
<dbReference type="AlphaFoldDB" id="A0A2P4PV69"/>
<dbReference type="SUPFAM" id="SSF52768">
    <property type="entry name" value="Arginase/deacetylase"/>
    <property type="match status" value="1"/>
</dbReference>
<keyword evidence="1" id="KW-0812">Transmembrane</keyword>
<accession>A0A2P4PV69</accession>
<reference evidence="2 3" key="2">
    <citation type="journal article" date="2018" name="New Phytol.">
        <title>High intraspecific genome diversity in the model arbuscular mycorrhizal symbiont Rhizophagus irregularis.</title>
        <authorList>
            <person name="Chen E.C.H."/>
            <person name="Morin E."/>
            <person name="Beaudet D."/>
            <person name="Noel J."/>
            <person name="Yildirir G."/>
            <person name="Ndikumana S."/>
            <person name="Charron P."/>
            <person name="St-Onge C."/>
            <person name="Giorgi J."/>
            <person name="Kruger M."/>
            <person name="Marton T."/>
            <person name="Ropars J."/>
            <person name="Grigoriev I.V."/>
            <person name="Hainaut M."/>
            <person name="Henrissat B."/>
            <person name="Roux C."/>
            <person name="Martin F."/>
            <person name="Corradi N."/>
        </authorList>
    </citation>
    <scope>NUCLEOTIDE SEQUENCE [LARGE SCALE GENOMIC DNA]</scope>
    <source>
        <strain evidence="2 3">DAOM 197198</strain>
    </source>
</reference>
<comment type="caution">
    <text evidence="2">The sequence shown here is derived from an EMBL/GenBank/DDBJ whole genome shotgun (WGS) entry which is preliminary data.</text>
</comment>
<keyword evidence="1" id="KW-1133">Transmembrane helix</keyword>